<evidence type="ECO:0000313" key="5">
    <source>
        <dbReference type="EMBL" id="SMC51074.1"/>
    </source>
</evidence>
<organism evidence="5 6">
    <name type="scientific">Desulfocicer vacuolatum DSM 3385</name>
    <dbReference type="NCBI Taxonomy" id="1121400"/>
    <lineage>
        <taxon>Bacteria</taxon>
        <taxon>Pseudomonadati</taxon>
        <taxon>Thermodesulfobacteriota</taxon>
        <taxon>Desulfobacteria</taxon>
        <taxon>Desulfobacterales</taxon>
        <taxon>Desulfobacteraceae</taxon>
        <taxon>Desulfocicer</taxon>
    </lineage>
</organism>
<evidence type="ECO:0000256" key="1">
    <source>
        <dbReference type="ARBA" id="ARBA00023015"/>
    </source>
</evidence>
<keyword evidence="1" id="KW-0805">Transcription regulation</keyword>
<keyword evidence="3" id="KW-0804">Transcription</keyword>
<dbReference type="InterPro" id="IPR009875">
    <property type="entry name" value="PilZ_domain"/>
</dbReference>
<proteinExistence type="predicted"/>
<evidence type="ECO:0000256" key="2">
    <source>
        <dbReference type="ARBA" id="ARBA00023125"/>
    </source>
</evidence>
<dbReference type="GO" id="GO:0003677">
    <property type="term" value="F:DNA binding"/>
    <property type="evidence" value="ECO:0007669"/>
    <property type="project" value="UniProtKB-KW"/>
</dbReference>
<dbReference type="Gene3D" id="2.40.10.220">
    <property type="entry name" value="predicted glycosyltransferase like domains"/>
    <property type="match status" value="1"/>
</dbReference>
<dbReference type="InterPro" id="IPR036388">
    <property type="entry name" value="WH-like_DNA-bd_sf"/>
</dbReference>
<dbReference type="SMART" id="SM00421">
    <property type="entry name" value="HTH_LUXR"/>
    <property type="match status" value="1"/>
</dbReference>
<dbReference type="SUPFAM" id="SSF46894">
    <property type="entry name" value="C-terminal effector domain of the bipartite response regulators"/>
    <property type="match status" value="1"/>
</dbReference>
<gene>
    <name evidence="5" type="ORF">SAMN02746065_103128</name>
</gene>
<dbReference type="RefSeq" id="WP_212637716.1">
    <property type="nucleotide sequence ID" value="NZ_FWXY01000003.1"/>
</dbReference>
<dbReference type="PRINTS" id="PR00038">
    <property type="entry name" value="HTHLUXR"/>
</dbReference>
<accession>A0A1W1ZRQ3</accession>
<sequence length="188" mass="20652">MEIDNKGGTMEPMENKRAVERFDLEIPVQLKFVEGESHSQGIMSLRSKDISSTGALLESNSGLEVGMVMELNLDIPLGYLGPPGSRARVSVRGKVVRSTEKGAAFSFQGEADFKYGADEKAVSHNVHLTPREREILEKIVQGASNRDIADGLYISPHTVKTHLHNIFQKINVSGRLQAALWAAKHLAM</sequence>
<keyword evidence="2" id="KW-0238">DNA-binding</keyword>
<dbReference type="PROSITE" id="PS50043">
    <property type="entry name" value="HTH_LUXR_2"/>
    <property type="match status" value="1"/>
</dbReference>
<dbReference type="FunFam" id="1.10.10.10:FF:000153">
    <property type="entry name" value="LuxR family transcriptional regulator"/>
    <property type="match status" value="1"/>
</dbReference>
<dbReference type="PANTHER" id="PTHR44688:SF16">
    <property type="entry name" value="DNA-BINDING TRANSCRIPTIONAL ACTIVATOR DEVR_DOSR"/>
    <property type="match status" value="1"/>
</dbReference>
<dbReference type="InterPro" id="IPR000792">
    <property type="entry name" value="Tscrpt_reg_LuxR_C"/>
</dbReference>
<dbReference type="GO" id="GO:0006355">
    <property type="term" value="P:regulation of DNA-templated transcription"/>
    <property type="evidence" value="ECO:0007669"/>
    <property type="project" value="InterPro"/>
</dbReference>
<dbReference type="Proteomes" id="UP000192418">
    <property type="component" value="Unassembled WGS sequence"/>
</dbReference>
<dbReference type="AlphaFoldDB" id="A0A1W1ZRQ3"/>
<evidence type="ECO:0000259" key="4">
    <source>
        <dbReference type="PROSITE" id="PS50043"/>
    </source>
</evidence>
<dbReference type="GO" id="GO:0035438">
    <property type="term" value="F:cyclic-di-GMP binding"/>
    <property type="evidence" value="ECO:0007669"/>
    <property type="project" value="InterPro"/>
</dbReference>
<dbReference type="SUPFAM" id="SSF141371">
    <property type="entry name" value="PilZ domain-like"/>
    <property type="match status" value="1"/>
</dbReference>
<dbReference type="EMBL" id="FWXY01000003">
    <property type="protein sequence ID" value="SMC51074.1"/>
    <property type="molecule type" value="Genomic_DNA"/>
</dbReference>
<dbReference type="Gene3D" id="1.10.10.10">
    <property type="entry name" value="Winged helix-like DNA-binding domain superfamily/Winged helix DNA-binding domain"/>
    <property type="match status" value="1"/>
</dbReference>
<dbReference type="STRING" id="1121400.SAMN02746065_103128"/>
<dbReference type="CDD" id="cd06170">
    <property type="entry name" value="LuxR_C_like"/>
    <property type="match status" value="1"/>
</dbReference>
<dbReference type="Pfam" id="PF07238">
    <property type="entry name" value="PilZ"/>
    <property type="match status" value="1"/>
</dbReference>
<keyword evidence="6" id="KW-1185">Reference proteome</keyword>
<protein>
    <submittedName>
        <fullName evidence="5">PilZ domain-containing protein</fullName>
    </submittedName>
</protein>
<evidence type="ECO:0000313" key="6">
    <source>
        <dbReference type="Proteomes" id="UP000192418"/>
    </source>
</evidence>
<feature type="domain" description="HTH luxR-type" evidence="4">
    <location>
        <begin position="121"/>
        <end position="186"/>
    </location>
</feature>
<reference evidence="5 6" key="1">
    <citation type="submission" date="2017-04" db="EMBL/GenBank/DDBJ databases">
        <authorList>
            <person name="Afonso C.L."/>
            <person name="Miller P.J."/>
            <person name="Scott M.A."/>
            <person name="Spackman E."/>
            <person name="Goraichik I."/>
            <person name="Dimitrov K.M."/>
            <person name="Suarez D.L."/>
            <person name="Swayne D.E."/>
        </authorList>
    </citation>
    <scope>NUCLEOTIDE SEQUENCE [LARGE SCALE GENOMIC DNA]</scope>
    <source>
        <strain evidence="5 6">DSM 3385</strain>
    </source>
</reference>
<dbReference type="Pfam" id="PF00196">
    <property type="entry name" value="GerE"/>
    <property type="match status" value="1"/>
</dbReference>
<name>A0A1W1ZRQ3_9BACT</name>
<dbReference type="PROSITE" id="PS00622">
    <property type="entry name" value="HTH_LUXR_1"/>
    <property type="match status" value="1"/>
</dbReference>
<dbReference type="InterPro" id="IPR016032">
    <property type="entry name" value="Sig_transdc_resp-reg_C-effctor"/>
</dbReference>
<dbReference type="PANTHER" id="PTHR44688">
    <property type="entry name" value="DNA-BINDING TRANSCRIPTIONAL ACTIVATOR DEVR_DOSR"/>
    <property type="match status" value="1"/>
</dbReference>
<evidence type="ECO:0000256" key="3">
    <source>
        <dbReference type="ARBA" id="ARBA00023163"/>
    </source>
</evidence>